<keyword evidence="2" id="KW-0560">Oxidoreductase</keyword>
<dbReference type="Proteomes" id="UP000199600">
    <property type="component" value="Unassembled WGS sequence"/>
</dbReference>
<evidence type="ECO:0000259" key="3">
    <source>
        <dbReference type="Pfam" id="PF00171"/>
    </source>
</evidence>
<dbReference type="SUPFAM" id="SSF53720">
    <property type="entry name" value="ALDH-like"/>
    <property type="match status" value="1"/>
</dbReference>
<comment type="similarity">
    <text evidence="1">Belongs to the aldehyde dehydrogenase family.</text>
</comment>
<dbReference type="Gene3D" id="3.40.605.10">
    <property type="entry name" value="Aldehyde Dehydrogenase, Chain A, domain 1"/>
    <property type="match status" value="1"/>
</dbReference>
<evidence type="ECO:0000256" key="2">
    <source>
        <dbReference type="ARBA" id="ARBA00023002"/>
    </source>
</evidence>
<dbReference type="InterPro" id="IPR016162">
    <property type="entry name" value="Ald_DH_N"/>
</dbReference>
<evidence type="ECO:0000313" key="5">
    <source>
        <dbReference type="Proteomes" id="UP000199600"/>
    </source>
</evidence>
<dbReference type="PANTHER" id="PTHR43353">
    <property type="entry name" value="SUCCINATE-SEMIALDEHYDE DEHYDROGENASE, MITOCHONDRIAL"/>
    <property type="match status" value="1"/>
</dbReference>
<proteinExistence type="inferred from homology"/>
<sequence length="213" mass="21836">MFHTDDPLAIPLWINGHAYLTMAPAFQDVRNPVSREVLRRTPLCGSAEALKAVDAAQAALSAWAAQEAATRAALLASVGEALSGYAAHFARLIMEESGKEAASADGEVARAVALLQGAEAGDAADQIDRPGVIGIVGDSRAPLLGSLQIAVPALLAGSVVVIKPNPETPSAIFALAELTGRCGFPGGVFSILHGGEAAVEGLRDADGVRLFFS</sequence>
<evidence type="ECO:0000313" key="4">
    <source>
        <dbReference type="EMBL" id="SBT05201.1"/>
    </source>
</evidence>
<keyword evidence="5" id="KW-1185">Reference proteome</keyword>
<dbReference type="InterPro" id="IPR016161">
    <property type="entry name" value="Ald_DH/histidinol_DH"/>
</dbReference>
<protein>
    <submittedName>
        <fullName evidence="4">Aldehyde dehydrogenase</fullName>
    </submittedName>
</protein>
<reference evidence="4 5" key="1">
    <citation type="submission" date="2016-06" db="EMBL/GenBank/DDBJ databases">
        <authorList>
            <person name="Kjaerup R.B."/>
            <person name="Dalgaard T.S."/>
            <person name="Juul-Madsen H.R."/>
        </authorList>
    </citation>
    <scope>NUCLEOTIDE SEQUENCE [LARGE SCALE GENOMIC DNA]</scope>
    <source>
        <strain evidence="4">2</strain>
    </source>
</reference>
<dbReference type="InterPro" id="IPR015590">
    <property type="entry name" value="Aldehyde_DH_dom"/>
</dbReference>
<dbReference type="GO" id="GO:0016620">
    <property type="term" value="F:oxidoreductase activity, acting on the aldehyde or oxo group of donors, NAD or NADP as acceptor"/>
    <property type="evidence" value="ECO:0007669"/>
    <property type="project" value="UniProtKB-ARBA"/>
</dbReference>
<dbReference type="Pfam" id="PF00171">
    <property type="entry name" value="Aldedh"/>
    <property type="match status" value="1"/>
</dbReference>
<name>A0A1A8XKI9_9RHOO</name>
<accession>A0A1A8XKI9</accession>
<dbReference type="PANTHER" id="PTHR43353:SF5">
    <property type="entry name" value="SUCCINATE-SEMIALDEHYDE DEHYDROGENASE, MITOCHONDRIAL"/>
    <property type="match status" value="1"/>
</dbReference>
<organism evidence="4 5">
    <name type="scientific">Candidatus Propionivibrio aalborgensis</name>
    <dbReference type="NCBI Taxonomy" id="1860101"/>
    <lineage>
        <taxon>Bacteria</taxon>
        <taxon>Pseudomonadati</taxon>
        <taxon>Pseudomonadota</taxon>
        <taxon>Betaproteobacteria</taxon>
        <taxon>Rhodocyclales</taxon>
        <taxon>Rhodocyclaceae</taxon>
        <taxon>Propionivibrio</taxon>
    </lineage>
</organism>
<dbReference type="RefSeq" id="WP_222102083.1">
    <property type="nucleotide sequence ID" value="NZ_FLQY01000052.1"/>
</dbReference>
<dbReference type="InterPro" id="IPR050740">
    <property type="entry name" value="Aldehyde_DH_Superfamily"/>
</dbReference>
<dbReference type="AlphaFoldDB" id="A0A1A8XKI9"/>
<feature type="domain" description="Aldehyde dehydrogenase" evidence="3">
    <location>
        <begin position="27"/>
        <end position="210"/>
    </location>
</feature>
<evidence type="ECO:0000256" key="1">
    <source>
        <dbReference type="ARBA" id="ARBA00009986"/>
    </source>
</evidence>
<dbReference type="EMBL" id="FLQY01000052">
    <property type="protein sequence ID" value="SBT05201.1"/>
    <property type="molecule type" value="Genomic_DNA"/>
</dbReference>
<gene>
    <name evidence="4" type="ORF">PROAA_1450019</name>
</gene>